<dbReference type="RefSeq" id="WP_307481890.1">
    <property type="nucleotide sequence ID" value="NZ_JAUTBF010000001.1"/>
</dbReference>
<dbReference type="PANTHER" id="PTHR42891:SF1">
    <property type="entry name" value="D-GLYCERO-BETA-D-MANNO-HEPTOSE-1,7-BISPHOSPHATE 7-PHOSPHATASE"/>
    <property type="match status" value="1"/>
</dbReference>
<dbReference type="EMBL" id="JAUTBF010000001">
    <property type="protein sequence ID" value="MDQ1122976.1"/>
    <property type="molecule type" value="Genomic_DNA"/>
</dbReference>
<evidence type="ECO:0000256" key="2">
    <source>
        <dbReference type="ARBA" id="ARBA00005628"/>
    </source>
</evidence>
<comment type="caution">
    <text evidence="8">The sequence shown here is derived from an EMBL/GenBank/DDBJ whole genome shotgun (WGS) entry which is preliminary data.</text>
</comment>
<evidence type="ECO:0000256" key="5">
    <source>
        <dbReference type="ARBA" id="ARBA00022801"/>
    </source>
</evidence>
<dbReference type="NCBIfam" id="TIGR01662">
    <property type="entry name" value="HAD-SF-IIIA"/>
    <property type="match status" value="1"/>
</dbReference>
<dbReference type="InterPro" id="IPR006543">
    <property type="entry name" value="Histidinol-phos"/>
</dbReference>
<gene>
    <name evidence="8" type="ORF">QE412_001549</name>
</gene>
<dbReference type="InterPro" id="IPR036412">
    <property type="entry name" value="HAD-like_sf"/>
</dbReference>
<reference evidence="8 9" key="1">
    <citation type="submission" date="2023-07" db="EMBL/GenBank/DDBJ databases">
        <title>Functional and genomic diversity of the sorghum phyllosphere microbiome.</title>
        <authorList>
            <person name="Shade A."/>
        </authorList>
    </citation>
    <scope>NUCLEOTIDE SEQUENCE [LARGE SCALE GENOMIC DNA]</scope>
    <source>
        <strain evidence="8 9">SORGH_AS_1207</strain>
    </source>
</reference>
<dbReference type="NCBIfam" id="TIGR01656">
    <property type="entry name" value="Histidinol-ppas"/>
    <property type="match status" value="1"/>
</dbReference>
<dbReference type="GO" id="GO:0034200">
    <property type="term" value="F:D-glycero-beta-D-manno-heptose 1,7-bisphosphate 7-phosphatase activity"/>
    <property type="evidence" value="ECO:0007669"/>
    <property type="project" value="UniProtKB-EC"/>
</dbReference>
<evidence type="ECO:0000313" key="9">
    <source>
        <dbReference type="Proteomes" id="UP001226691"/>
    </source>
</evidence>
<dbReference type="InterPro" id="IPR004446">
    <property type="entry name" value="Heptose_bisP_phosphatase"/>
</dbReference>
<evidence type="ECO:0000256" key="6">
    <source>
        <dbReference type="ARBA" id="ARBA00023277"/>
    </source>
</evidence>
<keyword evidence="5 8" id="KW-0378">Hydrolase</keyword>
<comment type="subcellular location">
    <subcellularLocation>
        <location evidence="1">Cytoplasm</location>
    </subcellularLocation>
</comment>
<organism evidence="8 9">
    <name type="scientific">Microbacterium trichothecenolyticum</name>
    <name type="common">Aureobacterium trichothecenolyticum</name>
    <dbReference type="NCBI Taxonomy" id="69370"/>
    <lineage>
        <taxon>Bacteria</taxon>
        <taxon>Bacillati</taxon>
        <taxon>Actinomycetota</taxon>
        <taxon>Actinomycetes</taxon>
        <taxon>Micrococcales</taxon>
        <taxon>Microbacteriaceae</taxon>
        <taxon>Microbacterium</taxon>
    </lineage>
</organism>
<dbReference type="Proteomes" id="UP001226691">
    <property type="component" value="Unassembled WGS sequence"/>
</dbReference>
<protein>
    <recommendedName>
        <fullName evidence="7">D,D-heptose 1,7-bisphosphate phosphatase</fullName>
    </recommendedName>
</protein>
<evidence type="ECO:0000256" key="3">
    <source>
        <dbReference type="ARBA" id="ARBA00022490"/>
    </source>
</evidence>
<evidence type="ECO:0000256" key="4">
    <source>
        <dbReference type="ARBA" id="ARBA00022723"/>
    </source>
</evidence>
<evidence type="ECO:0000256" key="7">
    <source>
        <dbReference type="ARBA" id="ARBA00031828"/>
    </source>
</evidence>
<keyword evidence="6" id="KW-0119">Carbohydrate metabolism</keyword>
<proteinExistence type="inferred from homology"/>
<dbReference type="SUPFAM" id="SSF56784">
    <property type="entry name" value="HAD-like"/>
    <property type="match status" value="1"/>
</dbReference>
<dbReference type="Gene3D" id="3.40.50.1000">
    <property type="entry name" value="HAD superfamily/HAD-like"/>
    <property type="match status" value="1"/>
</dbReference>
<dbReference type="InterPro" id="IPR006549">
    <property type="entry name" value="HAD-SF_hydro_IIIA"/>
</dbReference>
<comment type="similarity">
    <text evidence="2">Belongs to the GmhB family.</text>
</comment>
<keyword evidence="4" id="KW-0479">Metal-binding</keyword>
<dbReference type="PANTHER" id="PTHR42891">
    <property type="entry name" value="D-GLYCERO-BETA-D-MANNO-HEPTOSE-1,7-BISPHOSPHATE 7-PHOSPHATASE"/>
    <property type="match status" value="1"/>
</dbReference>
<name>A0ABU0TTI7_MICTR</name>
<sequence length="195" mass="20589">MLPTTAPAAADAHAGTNWCLFLDRDGVINTRIMGGYVRSWSEFTFVPGALDALAALATWAPRIVVVTNQQGIGKALMSLDDLVALHAQMTEAVAAAGGRIDAIEFCPHLDAAGCVCRKPRPGMATRYLDAHPEVVGAASVMVGDTDSDIEMGHRLAAITGGCHTVRIGEKVDQRADETHPDLAAFAASLEAARRR</sequence>
<keyword evidence="3" id="KW-0963">Cytoplasm</keyword>
<dbReference type="Pfam" id="PF13242">
    <property type="entry name" value="Hydrolase_like"/>
    <property type="match status" value="1"/>
</dbReference>
<evidence type="ECO:0000313" key="8">
    <source>
        <dbReference type="EMBL" id="MDQ1122976.1"/>
    </source>
</evidence>
<accession>A0ABU0TTI7</accession>
<evidence type="ECO:0000256" key="1">
    <source>
        <dbReference type="ARBA" id="ARBA00004496"/>
    </source>
</evidence>
<keyword evidence="9" id="KW-1185">Reference proteome</keyword>
<dbReference type="InterPro" id="IPR023214">
    <property type="entry name" value="HAD_sf"/>
</dbReference>